<comment type="caution">
    <text evidence="1">The sequence shown here is derived from an EMBL/GenBank/DDBJ whole genome shotgun (WGS) entry which is preliminary data.</text>
</comment>
<dbReference type="STRING" id="471870.BACINT_03002"/>
<dbReference type="EMBL" id="ABJL02000008">
    <property type="protein sequence ID" value="EDV03876.1"/>
    <property type="molecule type" value="Genomic_DNA"/>
</dbReference>
<proteinExistence type="predicted"/>
<protein>
    <submittedName>
        <fullName evidence="1">Uncharacterized protein</fullName>
    </submittedName>
</protein>
<dbReference type="AlphaFoldDB" id="B3CHG0"/>
<dbReference type="Proteomes" id="UP000004596">
    <property type="component" value="Unassembled WGS sequence"/>
</dbReference>
<gene>
    <name evidence="1" type="ORF">BACINT_03002</name>
</gene>
<organism evidence="1 2">
    <name type="scientific">Bacteroides intestinalis DSM 17393</name>
    <dbReference type="NCBI Taxonomy" id="471870"/>
    <lineage>
        <taxon>Bacteria</taxon>
        <taxon>Pseudomonadati</taxon>
        <taxon>Bacteroidota</taxon>
        <taxon>Bacteroidia</taxon>
        <taxon>Bacteroidales</taxon>
        <taxon>Bacteroidaceae</taxon>
        <taxon>Bacteroides</taxon>
    </lineage>
</organism>
<accession>B3CHG0</accession>
<evidence type="ECO:0000313" key="2">
    <source>
        <dbReference type="Proteomes" id="UP000004596"/>
    </source>
</evidence>
<name>B3CHG0_9BACE</name>
<reference evidence="1 2" key="2">
    <citation type="submission" date="2008-04" db="EMBL/GenBank/DDBJ databases">
        <authorList>
            <person name="Fulton L."/>
            <person name="Clifton S."/>
            <person name="Fulton B."/>
            <person name="Xu J."/>
            <person name="Minx P."/>
            <person name="Pepin K.H."/>
            <person name="Johnson M."/>
            <person name="Thiruvilangam P."/>
            <person name="Bhonagiri V."/>
            <person name="Nash W.E."/>
            <person name="Mardis E.R."/>
            <person name="Wilson R.K."/>
        </authorList>
    </citation>
    <scope>NUCLEOTIDE SEQUENCE [LARGE SCALE GENOMIC DNA]</scope>
    <source>
        <strain evidence="1 2">DSM 17393</strain>
    </source>
</reference>
<evidence type="ECO:0000313" key="1">
    <source>
        <dbReference type="EMBL" id="EDV03876.1"/>
    </source>
</evidence>
<reference evidence="1 2" key="1">
    <citation type="submission" date="2008-04" db="EMBL/GenBank/DDBJ databases">
        <title>Draft genome sequence of Bacteroides intestinalis (DSM 17393).</title>
        <authorList>
            <person name="Sudarsanam P."/>
            <person name="Ley R."/>
            <person name="Guruge J."/>
            <person name="Turnbaugh P.J."/>
            <person name="Mahowald M."/>
            <person name="Liep D."/>
            <person name="Gordon J."/>
        </authorList>
    </citation>
    <scope>NUCLEOTIDE SEQUENCE [LARGE SCALE GENOMIC DNA]</scope>
    <source>
        <strain evidence="1 2">DSM 17393</strain>
    </source>
</reference>
<sequence length="71" mass="8239">MQHGYTLSGIRCSLITKKNVSFARKSGMLKGNTWFVWGKQTVCSGQIGHLLENNRWLVWLKDRFLLKTLLE</sequence>